<sequence>MKKIQIFFLLFSTIILAQTAENKVWDLLLANKRTEAKKLFDKELGKSSETKIEYFLLGKILELENGRIDYDEAFVTTFSKFPESKYYLTSLLKQQFILDDIQTVGFNDNTYKKIDALAQSDLYKNDPVVIYYKATADRNRKNYEGYNNYIKQLNSVMNWQLCGAFENLNDSGIDIEYEPEIYPKNDKLFDANSNGKIGWYNPKVMQNEGYHTFSNEDEYGNGIMYAQVFVENPTEQDVVFNFGMSASLKIFVNDTEVYVNSLNKLSDLNAFKLKLKLPKGMNRVVVKSSISVGNNYFFFSITDTQNKKIESLVYHNTYKDYLKSSLQSLEVEELNPDFENYLVQKVKENPTNLLYKFMLYDAYMHNKKLEWAFDVMEELDVKYPNSSIVKTRLTEYYAYKEDYAKVKEIIKNLELQDADYFYTIATKAQDSDWLKTASIAELEKYRDKAKKLTTPVLGYLYDFLINARNANIEAMMKNAEEIIGTSSNSEFYITTFAPLYDSLEKNKEKAIKMLEDLVNKKDNFNALSQLVGYYQAADRKEDVKKLFIERKTNYPYFKGVASDYINMLIEEKKYPDALVEIDNSLGLYPYSFQLLEQKGKVYNYMNNVKEAEKYIRKSLTHNSENNQLRKQLYDITKTPDEIEEIDIKDKYKVIKERRNSKLKSDYGVVTLIDQYIVNILPEGGRKSKVVLVYEIIDENGIEQMKEYSLNTYSLTLQKSEIVKPDGSIVPAEEGSGTLVFSNLAIGDVIYIEYESYSNSTGRFYKDFNLDCYFNSTYPTVEAIFAIINPEDVSYSTKIFNGNITPVVKKINNKTCTIWKRTNVPAMPLLEPYSKNFSDLTNTINVSSIKSWKEISNWYADLVKKTLTLDKITKNTFDQIFPNGVTGLSEEVIAKKIYSYIEENIKYSSQDFRQSGYVPQKPSKTITTKLGDCKDVSTLFVAFSQLAGLKSNLVLVSTNENSSHMMSLPSKDFNHCIVRTFINGKAFFLELTDKFLPFKSMPMSLYKANALVISFDKTENEKASIIEISPENATVNSLHTTSTVTVTDKEINFVNNRKIVGANKSYYNELFSSSTTEDVRKKDLEEQYNTKLKKGVKLLSAKLIKNETFDDSIEFETQLQISEKIKSVGSLKIIDIPFIDKVYTRDVIAQETRNYDIDYASYENNLDYNTTIILNIPEDKKFTEVPENKTYQYKNHNYTISFELVKPNSLKITRVVKVSWDNVSISEYPEFKKYIEDVLANEEQVVGFK</sequence>
<dbReference type="Proteomes" id="UP000295260">
    <property type="component" value="Unassembled WGS sequence"/>
</dbReference>
<dbReference type="InterPro" id="IPR011990">
    <property type="entry name" value="TPR-like_helical_dom_sf"/>
</dbReference>
<dbReference type="InterPro" id="IPR038765">
    <property type="entry name" value="Papain-like_cys_pep_sf"/>
</dbReference>
<dbReference type="EMBL" id="SNXR01000018">
    <property type="protein sequence ID" value="TDP57515.1"/>
    <property type="molecule type" value="Genomic_DNA"/>
</dbReference>
<comment type="caution">
    <text evidence="4">The sequence shown here is derived from an EMBL/GenBank/DDBJ whole genome shotgun (WGS) entry which is preliminary data.</text>
</comment>
<dbReference type="Gene3D" id="3.10.620.30">
    <property type="match status" value="1"/>
</dbReference>
<dbReference type="Gene3D" id="2.60.40.3140">
    <property type="match status" value="1"/>
</dbReference>
<organism evidence="4 5">
    <name type="scientific">Flavobacterium dankookense</name>
    <dbReference type="NCBI Taxonomy" id="706186"/>
    <lineage>
        <taxon>Bacteria</taxon>
        <taxon>Pseudomonadati</taxon>
        <taxon>Bacteroidota</taxon>
        <taxon>Flavobacteriia</taxon>
        <taxon>Flavobacteriales</taxon>
        <taxon>Flavobacteriaceae</taxon>
        <taxon>Flavobacterium</taxon>
    </lineage>
</organism>
<protein>
    <submittedName>
        <fullName evidence="4">Transglutaminase superfamily protein</fullName>
    </submittedName>
</protein>
<dbReference type="Gene3D" id="2.60.120.1130">
    <property type="match status" value="1"/>
</dbReference>
<dbReference type="InterPro" id="IPR002931">
    <property type="entry name" value="Transglutaminase-like"/>
</dbReference>
<evidence type="ECO:0000259" key="3">
    <source>
        <dbReference type="Pfam" id="PF01841"/>
    </source>
</evidence>
<reference evidence="4 5" key="1">
    <citation type="submission" date="2019-03" db="EMBL/GenBank/DDBJ databases">
        <title>Genomic Encyclopedia of Archaeal and Bacterial Type Strains, Phase II (KMG-II): from individual species to whole genera.</title>
        <authorList>
            <person name="Goeker M."/>
        </authorList>
    </citation>
    <scope>NUCLEOTIDE SEQUENCE [LARGE SCALE GENOMIC DNA]</scope>
    <source>
        <strain evidence="4 5">DSM 25687</strain>
    </source>
</reference>
<dbReference type="SUPFAM" id="SSF48452">
    <property type="entry name" value="TPR-like"/>
    <property type="match status" value="1"/>
</dbReference>
<evidence type="ECO:0000313" key="4">
    <source>
        <dbReference type="EMBL" id="TDP57515.1"/>
    </source>
</evidence>
<evidence type="ECO:0000256" key="2">
    <source>
        <dbReference type="ARBA" id="ARBA00022803"/>
    </source>
</evidence>
<keyword evidence="2" id="KW-0802">TPR repeat</keyword>
<dbReference type="AlphaFoldDB" id="A0A4R6Q662"/>
<evidence type="ECO:0000313" key="5">
    <source>
        <dbReference type="Proteomes" id="UP000295260"/>
    </source>
</evidence>
<keyword evidence="1" id="KW-0677">Repeat</keyword>
<dbReference type="PANTHER" id="PTHR44943">
    <property type="entry name" value="CELLULOSE SYNTHASE OPERON PROTEIN C"/>
    <property type="match status" value="1"/>
</dbReference>
<name>A0A4R6Q662_9FLAO</name>
<dbReference type="Pfam" id="PF01841">
    <property type="entry name" value="Transglut_core"/>
    <property type="match status" value="1"/>
</dbReference>
<gene>
    <name evidence="4" type="ORF">BC748_2726</name>
</gene>
<dbReference type="InterPro" id="IPR051685">
    <property type="entry name" value="Ycf3/AcsC/BcsC/TPR_MFPF"/>
</dbReference>
<keyword evidence="5" id="KW-1185">Reference proteome</keyword>
<dbReference type="Gene3D" id="1.25.40.10">
    <property type="entry name" value="Tetratricopeptide repeat domain"/>
    <property type="match status" value="1"/>
</dbReference>
<accession>A0A4R6Q662</accession>
<dbReference type="SUPFAM" id="SSF54001">
    <property type="entry name" value="Cysteine proteinases"/>
    <property type="match status" value="1"/>
</dbReference>
<proteinExistence type="predicted"/>
<dbReference type="PANTHER" id="PTHR44943:SF8">
    <property type="entry name" value="TPR REPEAT-CONTAINING PROTEIN MJ0263"/>
    <property type="match status" value="1"/>
</dbReference>
<evidence type="ECO:0000256" key="1">
    <source>
        <dbReference type="ARBA" id="ARBA00022737"/>
    </source>
</evidence>
<feature type="domain" description="Transglutaminase-like" evidence="3">
    <location>
        <begin position="893"/>
        <end position="981"/>
    </location>
</feature>
<dbReference type="OrthoDB" id="98874at2"/>
<dbReference type="RefSeq" id="WP_133533918.1">
    <property type="nucleotide sequence ID" value="NZ_SNXR01000018.1"/>
</dbReference>